<dbReference type="RefSeq" id="WP_003048739.1">
    <property type="nucleotide sequence ID" value="NZ_BCZQ01000003.1"/>
</dbReference>
<reference evidence="9 10" key="2">
    <citation type="journal article" date="2016" name="Genome Announc.">
        <title>Complete Genome Sequence of Sphingopyxis terrae Strain 203-1 (NBRC 111660), a Polyethylene Glycol Degrader.</title>
        <authorList>
            <person name="Ohtsubo Y."/>
            <person name="Nonoyama S."/>
            <person name="Nagata Y."/>
            <person name="Numata M."/>
            <person name="Tsuchikane K."/>
            <person name="Hosoyama A."/>
            <person name="Yamazoe A."/>
            <person name="Tsuda M."/>
            <person name="Fujita N."/>
            <person name="Kawai F."/>
        </authorList>
    </citation>
    <scope>NUCLEOTIDE SEQUENCE [LARGE SCALE GENOMIC DNA]</scope>
    <source>
        <strain evidence="9 10">203-1</strain>
    </source>
</reference>
<accession>A0A142VWF9</accession>
<dbReference type="Pfam" id="PF01649">
    <property type="entry name" value="Ribosomal_S20p"/>
    <property type="match status" value="1"/>
</dbReference>
<dbReference type="GO" id="GO:0070181">
    <property type="term" value="F:small ribosomal subunit rRNA binding"/>
    <property type="evidence" value="ECO:0007669"/>
    <property type="project" value="TreeGrafter"/>
</dbReference>
<comment type="similarity">
    <text evidence="2 8">Belongs to the bacterial ribosomal protein bS20 family.</text>
</comment>
<dbReference type="PANTHER" id="PTHR33398">
    <property type="entry name" value="30S RIBOSOMAL PROTEIN S20"/>
    <property type="match status" value="1"/>
</dbReference>
<sequence>MANTPQAKKRIRRNSARTLINKNRVSRIRTLVKKVENAVAAGDKAAATAALAAAQPEMARGVAKGVLHKNTVARKYSRLTKSVNAIA</sequence>
<comment type="function">
    <text evidence="1 8">Binds directly to 16S ribosomal RNA.</text>
</comment>
<dbReference type="Proteomes" id="UP000076234">
    <property type="component" value="Chromosome"/>
</dbReference>
<keyword evidence="6 8" id="KW-0687">Ribonucleoprotein</keyword>
<reference evidence="10" key="1">
    <citation type="submission" date="2015-11" db="EMBL/GenBank/DDBJ databases">
        <title>Complete genome sequence of a polyethylene glycol-degrading strain Sphingopyxis terrae strain 203-1 (NBRC 15098).</title>
        <authorList>
            <person name="Yoshiyuki O."/>
            <person name="Shouta N."/>
            <person name="Nagata Y."/>
            <person name="Numata M."/>
            <person name="Tsuchikane K."/>
            <person name="Hosoyama A."/>
            <person name="Yamazoe A."/>
            <person name="Tsuda M."/>
            <person name="Fujita N."/>
            <person name="Kawai F."/>
        </authorList>
    </citation>
    <scope>NUCLEOTIDE SEQUENCE [LARGE SCALE GENOMIC DNA]</scope>
    <source>
        <strain evidence="10">203-1</strain>
    </source>
</reference>
<evidence type="ECO:0000256" key="5">
    <source>
        <dbReference type="ARBA" id="ARBA00022980"/>
    </source>
</evidence>
<dbReference type="FunFam" id="1.20.58.110:FF:000001">
    <property type="entry name" value="30S ribosomal protein S20"/>
    <property type="match status" value="1"/>
</dbReference>
<dbReference type="GO" id="GO:0015935">
    <property type="term" value="C:small ribosomal subunit"/>
    <property type="evidence" value="ECO:0007669"/>
    <property type="project" value="TreeGrafter"/>
</dbReference>
<evidence type="ECO:0000256" key="7">
    <source>
        <dbReference type="ARBA" id="ARBA00035136"/>
    </source>
</evidence>
<dbReference type="NCBIfam" id="TIGR00029">
    <property type="entry name" value="S20"/>
    <property type="match status" value="1"/>
</dbReference>
<dbReference type="HAMAP" id="MF_00500">
    <property type="entry name" value="Ribosomal_bS20"/>
    <property type="match status" value="1"/>
</dbReference>
<keyword evidence="5 8" id="KW-0689">Ribosomal protein</keyword>
<evidence type="ECO:0000313" key="10">
    <source>
        <dbReference type="Proteomes" id="UP000076234"/>
    </source>
</evidence>
<dbReference type="AlphaFoldDB" id="A0A142VWF9"/>
<protein>
    <recommendedName>
        <fullName evidence="7 8">Small ribosomal subunit protein bS20</fullName>
    </recommendedName>
</protein>
<dbReference type="PANTHER" id="PTHR33398:SF1">
    <property type="entry name" value="SMALL RIBOSOMAL SUBUNIT PROTEIN BS20C"/>
    <property type="match status" value="1"/>
</dbReference>
<keyword evidence="4 8" id="KW-0694">RNA-binding</keyword>
<name>A0A142VWF9_9SPHN</name>
<dbReference type="GO" id="GO:0006412">
    <property type="term" value="P:translation"/>
    <property type="evidence" value="ECO:0007669"/>
    <property type="project" value="UniProtKB-UniRule"/>
</dbReference>
<dbReference type="InterPro" id="IPR036510">
    <property type="entry name" value="Ribosomal_bS20_sf"/>
</dbReference>
<evidence type="ECO:0000256" key="6">
    <source>
        <dbReference type="ARBA" id="ARBA00023274"/>
    </source>
</evidence>
<gene>
    <name evidence="8" type="primary">rpsT</name>
    <name evidence="9" type="ORF">AOA14_06010</name>
</gene>
<dbReference type="GO" id="GO:0003735">
    <property type="term" value="F:structural constituent of ribosome"/>
    <property type="evidence" value="ECO:0007669"/>
    <property type="project" value="InterPro"/>
</dbReference>
<dbReference type="SUPFAM" id="SSF46992">
    <property type="entry name" value="Ribosomal protein S20"/>
    <property type="match status" value="1"/>
</dbReference>
<evidence type="ECO:0000313" key="9">
    <source>
        <dbReference type="EMBL" id="AMU94158.1"/>
    </source>
</evidence>
<evidence type="ECO:0000256" key="8">
    <source>
        <dbReference type="HAMAP-Rule" id="MF_00500"/>
    </source>
</evidence>
<evidence type="ECO:0000256" key="1">
    <source>
        <dbReference type="ARBA" id="ARBA00003134"/>
    </source>
</evidence>
<organism evidence="9 10">
    <name type="scientific">Sphingopyxis terrae subsp. terrae NBRC 15098</name>
    <dbReference type="NCBI Taxonomy" id="1219058"/>
    <lineage>
        <taxon>Bacteria</taxon>
        <taxon>Pseudomonadati</taxon>
        <taxon>Pseudomonadota</taxon>
        <taxon>Alphaproteobacteria</taxon>
        <taxon>Sphingomonadales</taxon>
        <taxon>Sphingomonadaceae</taxon>
        <taxon>Sphingopyxis</taxon>
    </lineage>
</organism>
<evidence type="ECO:0000256" key="3">
    <source>
        <dbReference type="ARBA" id="ARBA00022730"/>
    </source>
</evidence>
<dbReference type="STRING" id="1219058.AOA14_06010"/>
<dbReference type="InterPro" id="IPR002583">
    <property type="entry name" value="Ribosomal_bS20"/>
</dbReference>
<dbReference type="GeneID" id="303002951"/>
<dbReference type="Gene3D" id="1.20.58.110">
    <property type="entry name" value="Ribosomal protein S20"/>
    <property type="match status" value="1"/>
</dbReference>
<dbReference type="KEGG" id="ster:AOA14_06010"/>
<evidence type="ECO:0000256" key="4">
    <source>
        <dbReference type="ARBA" id="ARBA00022884"/>
    </source>
</evidence>
<dbReference type="EMBL" id="CP013342">
    <property type="protein sequence ID" value="AMU94158.1"/>
    <property type="molecule type" value="Genomic_DNA"/>
</dbReference>
<keyword evidence="3 8" id="KW-0699">rRNA-binding</keyword>
<evidence type="ECO:0000256" key="2">
    <source>
        <dbReference type="ARBA" id="ARBA00007634"/>
    </source>
</evidence>
<proteinExistence type="inferred from homology"/>